<gene>
    <name evidence="1" type="ORF">EDD68_11452</name>
</gene>
<evidence type="ECO:0000313" key="2">
    <source>
        <dbReference type="Proteomes" id="UP000294650"/>
    </source>
</evidence>
<dbReference type="AlphaFoldDB" id="A0A4R3MV35"/>
<sequence>MKMVEPYELVQVKHPDGKKYEFFFHRSRFPTGKKNVLSKVTELKDGTLSGYIYVGHLPEYDHHPKRTKMGYLPIKHFTADQLEKLLKKVTERCHTYM</sequence>
<proteinExistence type="predicted"/>
<reference evidence="1 2" key="1">
    <citation type="submission" date="2019-03" db="EMBL/GenBank/DDBJ databases">
        <title>Genomic Encyclopedia of Type Strains, Phase IV (KMG-IV): sequencing the most valuable type-strain genomes for metagenomic binning, comparative biology and taxonomic classification.</title>
        <authorList>
            <person name="Goeker M."/>
        </authorList>
    </citation>
    <scope>NUCLEOTIDE SEQUENCE [LARGE SCALE GENOMIC DNA]</scope>
    <source>
        <strain evidence="1 2">DSM 25894</strain>
    </source>
</reference>
<keyword evidence="2" id="KW-1185">Reference proteome</keyword>
<name>A0A4R3MV35_9BACI</name>
<evidence type="ECO:0000313" key="1">
    <source>
        <dbReference type="EMBL" id="TCT20368.1"/>
    </source>
</evidence>
<protein>
    <submittedName>
        <fullName evidence="1">Uncharacterized protein</fullName>
    </submittedName>
</protein>
<comment type="caution">
    <text evidence="1">The sequence shown here is derived from an EMBL/GenBank/DDBJ whole genome shotgun (WGS) entry which is preliminary data.</text>
</comment>
<dbReference type="RefSeq" id="WP_132372155.1">
    <property type="nucleotide sequence ID" value="NZ_SMAN01000014.1"/>
</dbReference>
<accession>A0A4R3MV35</accession>
<dbReference type="OrthoDB" id="2360619at2"/>
<dbReference type="EMBL" id="SMAN01000014">
    <property type="protein sequence ID" value="TCT20368.1"/>
    <property type="molecule type" value="Genomic_DNA"/>
</dbReference>
<organism evidence="1 2">
    <name type="scientific">Melghiribacillus thermohalophilus</name>
    <dbReference type="NCBI Taxonomy" id="1324956"/>
    <lineage>
        <taxon>Bacteria</taxon>
        <taxon>Bacillati</taxon>
        <taxon>Bacillota</taxon>
        <taxon>Bacilli</taxon>
        <taxon>Bacillales</taxon>
        <taxon>Bacillaceae</taxon>
        <taxon>Melghiribacillus</taxon>
    </lineage>
</organism>
<dbReference type="Proteomes" id="UP000294650">
    <property type="component" value="Unassembled WGS sequence"/>
</dbReference>